<dbReference type="SUPFAM" id="SSF53335">
    <property type="entry name" value="S-adenosyl-L-methionine-dependent methyltransferases"/>
    <property type="match status" value="1"/>
</dbReference>
<keyword evidence="1 4" id="KW-0489">Methyltransferase</keyword>
<proteinExistence type="predicted"/>
<dbReference type="InterPro" id="IPR002935">
    <property type="entry name" value="SAM_O-MeTrfase"/>
</dbReference>
<evidence type="ECO:0000256" key="1">
    <source>
        <dbReference type="ARBA" id="ARBA00022603"/>
    </source>
</evidence>
<evidence type="ECO:0000313" key="4">
    <source>
        <dbReference type="EMBL" id="SHK00959.1"/>
    </source>
</evidence>
<dbReference type="Proteomes" id="UP000184016">
    <property type="component" value="Unassembled WGS sequence"/>
</dbReference>
<dbReference type="PROSITE" id="PS51682">
    <property type="entry name" value="SAM_OMT_I"/>
    <property type="match status" value="1"/>
</dbReference>
<evidence type="ECO:0000256" key="2">
    <source>
        <dbReference type="ARBA" id="ARBA00022679"/>
    </source>
</evidence>
<dbReference type="PANTHER" id="PTHR10509:SF14">
    <property type="entry name" value="CAFFEOYL-COA O-METHYLTRANSFERASE 3-RELATED"/>
    <property type="match status" value="1"/>
</dbReference>
<accession>A0A1M6NZ00</accession>
<keyword evidence="5" id="KW-1185">Reference proteome</keyword>
<dbReference type="RefSeq" id="WP_072873507.1">
    <property type="nucleotide sequence ID" value="NZ_FRAF01000007.1"/>
</dbReference>
<dbReference type="InterPro" id="IPR029063">
    <property type="entry name" value="SAM-dependent_MTases_sf"/>
</dbReference>
<evidence type="ECO:0000313" key="5">
    <source>
        <dbReference type="Proteomes" id="UP000184016"/>
    </source>
</evidence>
<name>A0A1M6NZ00_9BACL</name>
<dbReference type="AlphaFoldDB" id="A0A1M6NZ00"/>
<reference evidence="5" key="1">
    <citation type="submission" date="2016-11" db="EMBL/GenBank/DDBJ databases">
        <authorList>
            <person name="Varghese N."/>
            <person name="Submissions S."/>
        </authorList>
    </citation>
    <scope>NUCLEOTIDE SEQUENCE [LARGE SCALE GENOMIC DNA]</scope>
    <source>
        <strain evidence="5">USBA-503</strain>
    </source>
</reference>
<dbReference type="InterPro" id="IPR050362">
    <property type="entry name" value="Cation-dep_OMT"/>
</dbReference>
<sequence>MENISKLSILYSQEFLTLQKRYDFITHQLAERNWPTICIQPDWGYFISFLCRIAKIKTALEIGTLAGYSASCLLEGMLEHGHLICLERNPDFAELAHENLTQFGYSEERFTIILGDAREKLAELTQEGRTFDLIFLDADKPAYPLYLEWMLKLSHNGTVWIADNVLSAGRTLDTNNMSPAPSAMRTFLENVTHHPELTAFTLPFHDGLTLVQVNKTAN</sequence>
<dbReference type="GO" id="GO:0008757">
    <property type="term" value="F:S-adenosylmethionine-dependent methyltransferase activity"/>
    <property type="evidence" value="ECO:0007669"/>
    <property type="project" value="TreeGrafter"/>
</dbReference>
<dbReference type="Gene3D" id="3.40.50.150">
    <property type="entry name" value="Vaccinia Virus protein VP39"/>
    <property type="match status" value="1"/>
</dbReference>
<evidence type="ECO:0000256" key="3">
    <source>
        <dbReference type="ARBA" id="ARBA00022691"/>
    </source>
</evidence>
<gene>
    <name evidence="4" type="ORF">SAMN05443507_10733</name>
</gene>
<keyword evidence="3" id="KW-0949">S-adenosyl-L-methionine</keyword>
<dbReference type="OrthoDB" id="9799672at2"/>
<organism evidence="4 5">
    <name type="scientific">Alicyclobacillus tolerans</name>
    <dbReference type="NCBI Taxonomy" id="90970"/>
    <lineage>
        <taxon>Bacteria</taxon>
        <taxon>Bacillati</taxon>
        <taxon>Bacillota</taxon>
        <taxon>Bacilli</taxon>
        <taxon>Bacillales</taxon>
        <taxon>Alicyclobacillaceae</taxon>
        <taxon>Alicyclobacillus</taxon>
    </lineage>
</organism>
<dbReference type="STRING" id="1830138.SAMN05443507_10733"/>
<dbReference type="GO" id="GO:0032259">
    <property type="term" value="P:methylation"/>
    <property type="evidence" value="ECO:0007669"/>
    <property type="project" value="UniProtKB-KW"/>
</dbReference>
<protein>
    <submittedName>
        <fullName evidence="4">Caffeoyl-CoA O-methyltransferase</fullName>
    </submittedName>
</protein>
<keyword evidence="2 4" id="KW-0808">Transferase</keyword>
<dbReference type="GO" id="GO:0008171">
    <property type="term" value="F:O-methyltransferase activity"/>
    <property type="evidence" value="ECO:0007669"/>
    <property type="project" value="InterPro"/>
</dbReference>
<dbReference type="EMBL" id="FRAF01000007">
    <property type="protein sequence ID" value="SHK00959.1"/>
    <property type="molecule type" value="Genomic_DNA"/>
</dbReference>
<dbReference type="PANTHER" id="PTHR10509">
    <property type="entry name" value="O-METHYLTRANSFERASE-RELATED"/>
    <property type="match status" value="1"/>
</dbReference>
<dbReference type="Pfam" id="PF01596">
    <property type="entry name" value="Methyltransf_3"/>
    <property type="match status" value="1"/>
</dbReference>